<reference evidence="2" key="1">
    <citation type="submission" date="2020-11" db="EMBL/GenBank/DDBJ databases">
        <authorList>
            <person name="Tran Van P."/>
        </authorList>
    </citation>
    <scope>NUCLEOTIDE SEQUENCE</scope>
</reference>
<name>A0A7R8Z7V7_TIMDO</name>
<evidence type="ECO:0000313" key="2">
    <source>
        <dbReference type="EMBL" id="CAD7199676.1"/>
    </source>
</evidence>
<accession>A0A7R8Z7V7</accession>
<sequence length="211" mass="24080">MGLMPKIRRLRKGVVPSIFPWKKPDKDAPIEGFSIARQSMQAITNITDNDSCSVKSEPVWYKKEAISIVEMDLYTRADELLKEEAHQPPEAKGGSREDIVRRGQQGEVFYRCVRDHYGEDIVRRGQQGEGILQCNGCQQLELKGQDEGEWQVSYQNKTQCYQAFLNFIFVVLSFVIHSAWPPTGLVHEANRVRRTIHSLSRDKSTPTPSDS</sequence>
<feature type="transmembrane region" description="Helical" evidence="1">
    <location>
        <begin position="163"/>
        <end position="180"/>
    </location>
</feature>
<keyword evidence="1" id="KW-1133">Transmembrane helix</keyword>
<dbReference type="EMBL" id="OA566953">
    <property type="protein sequence ID" value="CAD7199676.1"/>
    <property type="molecule type" value="Genomic_DNA"/>
</dbReference>
<protein>
    <submittedName>
        <fullName evidence="2">Uncharacterized protein</fullName>
    </submittedName>
</protein>
<proteinExistence type="predicted"/>
<gene>
    <name evidence="2" type="ORF">TDIB3V08_LOCUS5922</name>
</gene>
<dbReference type="AlphaFoldDB" id="A0A7R8Z7V7"/>
<organism evidence="2">
    <name type="scientific">Timema douglasi</name>
    <name type="common">Walking stick</name>
    <dbReference type="NCBI Taxonomy" id="61478"/>
    <lineage>
        <taxon>Eukaryota</taxon>
        <taxon>Metazoa</taxon>
        <taxon>Ecdysozoa</taxon>
        <taxon>Arthropoda</taxon>
        <taxon>Hexapoda</taxon>
        <taxon>Insecta</taxon>
        <taxon>Pterygota</taxon>
        <taxon>Neoptera</taxon>
        <taxon>Polyneoptera</taxon>
        <taxon>Phasmatodea</taxon>
        <taxon>Timematodea</taxon>
        <taxon>Timematoidea</taxon>
        <taxon>Timematidae</taxon>
        <taxon>Timema</taxon>
    </lineage>
</organism>
<keyword evidence="1" id="KW-0812">Transmembrane</keyword>
<keyword evidence="1" id="KW-0472">Membrane</keyword>
<evidence type="ECO:0000256" key="1">
    <source>
        <dbReference type="SAM" id="Phobius"/>
    </source>
</evidence>